<keyword evidence="5 8" id="KW-0812">Transmembrane</keyword>
<feature type="transmembrane region" description="Helical" evidence="8">
    <location>
        <begin position="173"/>
        <end position="197"/>
    </location>
</feature>
<evidence type="ECO:0000256" key="8">
    <source>
        <dbReference type="SAM" id="Phobius"/>
    </source>
</evidence>
<dbReference type="GO" id="GO:0005886">
    <property type="term" value="C:plasma membrane"/>
    <property type="evidence" value="ECO:0007669"/>
    <property type="project" value="UniProtKB-SubCell"/>
</dbReference>
<keyword evidence="2" id="KW-1003">Cell membrane</keyword>
<evidence type="ECO:0000313" key="11">
    <source>
        <dbReference type="Proteomes" id="UP000185860"/>
    </source>
</evidence>
<dbReference type="PANTHER" id="PTHR33908:SF11">
    <property type="entry name" value="MEMBRANE PROTEIN"/>
    <property type="match status" value="1"/>
</dbReference>
<evidence type="ECO:0000256" key="2">
    <source>
        <dbReference type="ARBA" id="ARBA00022475"/>
    </source>
</evidence>
<proteinExistence type="predicted"/>
<feature type="transmembrane region" description="Helical" evidence="8">
    <location>
        <begin position="18"/>
        <end position="35"/>
    </location>
</feature>
<feature type="domain" description="Glycosyltransferase RgtA/B/C/D-like" evidence="9">
    <location>
        <begin position="74"/>
        <end position="221"/>
    </location>
</feature>
<feature type="transmembrane region" description="Helical" evidence="8">
    <location>
        <begin position="329"/>
        <end position="348"/>
    </location>
</feature>
<dbReference type="AlphaFoldDB" id="A0A1U7IL87"/>
<evidence type="ECO:0000256" key="3">
    <source>
        <dbReference type="ARBA" id="ARBA00022676"/>
    </source>
</evidence>
<keyword evidence="3" id="KW-0328">Glycosyltransferase</keyword>
<reference evidence="10 11" key="1">
    <citation type="submission" date="2016-11" db="EMBL/GenBank/DDBJ databases">
        <title>Draft Genome Sequences of Nine Cyanobacterial Strains from Diverse Habitats.</title>
        <authorList>
            <person name="Zhu T."/>
            <person name="Hou S."/>
            <person name="Lu X."/>
            <person name="Hess W.R."/>
        </authorList>
    </citation>
    <scope>NUCLEOTIDE SEQUENCE [LARGE SCALE GENOMIC DNA]</scope>
    <source>
        <strain evidence="10 11">IAM M-71</strain>
    </source>
</reference>
<evidence type="ECO:0000256" key="6">
    <source>
        <dbReference type="ARBA" id="ARBA00022989"/>
    </source>
</evidence>
<feature type="transmembrane region" description="Helical" evidence="8">
    <location>
        <begin position="304"/>
        <end position="323"/>
    </location>
</feature>
<sequence length="512" mass="58579">MYKKVVNNLSKKYNFSNLLKYLVPLIICFGIFVRLSQYFSNRALWGDEASLALNIVNRSYLELLQPLDRNQAAPPGFLWIEKLFTQILGNNEYALRLFPLISGIVSLIAFYKLGKWAVSALALPIALILFACLKYTLYYATEVKQYSSDVMISLLICLLLIPLREQILNIRRILLIGICGGVAIWFSHPIIFVLAGIEAANLILTPAQQRKSILINRLPAYFIWLISFGFMYFLTIARVMQNNNLQNAWGDEYPKSIFDVLWLLDSFGRFFYRPLGFSAIFDGIAILVFVIGCVFFIKKKPDKFLILISPVLATLAASYLHKYPFRGRLILFLAPFFILVIAEGIAFLLTRFKHSKYQKYFVIAGVILASLLIVPSFVRAGTFVFSPETKHEIRPVIEYIQKNQLPGDGIYIGDGGPADQFEYYAGKYGYSQSDYARGYLSELLSADKFSEEGWQQFKSQSEQLKNKQRVWFVLPGLNPKKEVLVQPHLDRIGKKLDYFSQPGALTYLYELK</sequence>
<evidence type="ECO:0000256" key="4">
    <source>
        <dbReference type="ARBA" id="ARBA00022679"/>
    </source>
</evidence>
<feature type="transmembrane region" description="Helical" evidence="8">
    <location>
        <begin position="150"/>
        <end position="167"/>
    </location>
</feature>
<evidence type="ECO:0000256" key="7">
    <source>
        <dbReference type="ARBA" id="ARBA00023136"/>
    </source>
</evidence>
<evidence type="ECO:0000256" key="5">
    <source>
        <dbReference type="ARBA" id="ARBA00022692"/>
    </source>
</evidence>
<feature type="transmembrane region" description="Helical" evidence="8">
    <location>
        <begin position="275"/>
        <end position="297"/>
    </location>
</feature>
<evidence type="ECO:0000256" key="1">
    <source>
        <dbReference type="ARBA" id="ARBA00004651"/>
    </source>
</evidence>
<name>A0A1U7IL87_9CYAN</name>
<gene>
    <name evidence="10" type="ORF">NIES2119_11595</name>
</gene>
<evidence type="ECO:0000259" key="9">
    <source>
        <dbReference type="Pfam" id="PF13231"/>
    </source>
</evidence>
<dbReference type="Proteomes" id="UP000185860">
    <property type="component" value="Unassembled WGS sequence"/>
</dbReference>
<keyword evidence="6 8" id="KW-1133">Transmembrane helix</keyword>
<feature type="transmembrane region" description="Helical" evidence="8">
    <location>
        <begin position="218"/>
        <end position="240"/>
    </location>
</feature>
<protein>
    <recommendedName>
        <fullName evidence="9">Glycosyltransferase RgtA/B/C/D-like domain-containing protein</fullName>
    </recommendedName>
</protein>
<keyword evidence="4" id="KW-0808">Transferase</keyword>
<evidence type="ECO:0000313" key="10">
    <source>
        <dbReference type="EMBL" id="OKH37935.1"/>
    </source>
</evidence>
<dbReference type="GO" id="GO:0009103">
    <property type="term" value="P:lipopolysaccharide biosynthetic process"/>
    <property type="evidence" value="ECO:0007669"/>
    <property type="project" value="UniProtKB-ARBA"/>
</dbReference>
<dbReference type="Pfam" id="PF13231">
    <property type="entry name" value="PMT_2"/>
    <property type="match status" value="1"/>
</dbReference>
<comment type="caution">
    <text evidence="10">The sequence shown here is derived from an EMBL/GenBank/DDBJ whole genome shotgun (WGS) entry which is preliminary data.</text>
</comment>
<dbReference type="STRING" id="454136.NIES2119_11595"/>
<dbReference type="InterPro" id="IPR050297">
    <property type="entry name" value="LipidA_mod_glycosyltrf_83"/>
</dbReference>
<dbReference type="PANTHER" id="PTHR33908">
    <property type="entry name" value="MANNOSYLTRANSFERASE YKCB-RELATED"/>
    <property type="match status" value="1"/>
</dbReference>
<accession>A0A1U7IL87</accession>
<feature type="transmembrane region" description="Helical" evidence="8">
    <location>
        <begin position="360"/>
        <end position="378"/>
    </location>
</feature>
<dbReference type="GO" id="GO:0016763">
    <property type="term" value="F:pentosyltransferase activity"/>
    <property type="evidence" value="ECO:0007669"/>
    <property type="project" value="TreeGrafter"/>
</dbReference>
<dbReference type="EMBL" id="MRCE01000010">
    <property type="protein sequence ID" value="OKH37935.1"/>
    <property type="molecule type" value="Genomic_DNA"/>
</dbReference>
<comment type="subcellular location">
    <subcellularLocation>
        <location evidence="1">Cell membrane</location>
        <topology evidence="1">Multi-pass membrane protein</topology>
    </subcellularLocation>
</comment>
<keyword evidence="7 8" id="KW-0472">Membrane</keyword>
<feature type="transmembrane region" description="Helical" evidence="8">
    <location>
        <begin position="117"/>
        <end position="138"/>
    </location>
</feature>
<organism evidence="10 11">
    <name type="scientific">[Phormidium ambiguum] IAM M-71</name>
    <dbReference type="NCBI Taxonomy" id="454136"/>
    <lineage>
        <taxon>Bacteria</taxon>
        <taxon>Bacillati</taxon>
        <taxon>Cyanobacteriota</taxon>
        <taxon>Cyanophyceae</taxon>
        <taxon>Oscillatoriophycideae</taxon>
        <taxon>Aerosakkonematales</taxon>
        <taxon>Aerosakkonemataceae</taxon>
        <taxon>Floridanema</taxon>
    </lineage>
</organism>
<dbReference type="InterPro" id="IPR038731">
    <property type="entry name" value="RgtA/B/C-like"/>
</dbReference>